<reference evidence="1 2" key="1">
    <citation type="submission" date="2010-07" db="EMBL/GenBank/DDBJ databases">
        <authorList>
            <person name="Sid Ahmed O."/>
        </authorList>
    </citation>
    <scope>NUCLEOTIDE SEQUENCE [LARGE SCALE GENOMIC DNA]</scope>
    <source>
        <strain evidence="1 2">TX4248</strain>
    </source>
</reference>
<organism evidence="1 2">
    <name type="scientific">Enterococcus faecalis TX4248</name>
    <dbReference type="NCBI Taxonomy" id="749495"/>
    <lineage>
        <taxon>Bacteria</taxon>
        <taxon>Bacillati</taxon>
        <taxon>Bacillota</taxon>
        <taxon>Bacilli</taxon>
        <taxon>Lactobacillales</taxon>
        <taxon>Enterococcaceae</taxon>
        <taxon>Enterococcus</taxon>
    </lineage>
</organism>
<dbReference type="Pfam" id="PF11392">
    <property type="entry name" value="AllH"/>
    <property type="match status" value="1"/>
</dbReference>
<comment type="caution">
    <text evidence="1">The sequence shown here is derived from an EMBL/GenBank/DDBJ whole genome shotgun (WGS) entry which is preliminary data.</text>
</comment>
<dbReference type="GeneID" id="60892833"/>
<evidence type="ECO:0000313" key="2">
    <source>
        <dbReference type="Proteomes" id="UP000004846"/>
    </source>
</evidence>
<dbReference type="HOGENOM" id="CLU_072005_1_0_9"/>
<evidence type="ECO:0000313" key="1">
    <source>
        <dbReference type="EMBL" id="EFM82230.1"/>
    </source>
</evidence>
<dbReference type="AlphaFoldDB" id="A0A125W489"/>
<name>A0A125W489_ENTFL</name>
<dbReference type="RefSeq" id="WP_002355250.1">
    <property type="nucleotide sequence ID" value="NZ_GL454468.1"/>
</dbReference>
<gene>
    <name evidence="1" type="ORF">HMPREF9498_02164</name>
</gene>
<accession>A0A125W489</accession>
<sequence>MNNQLVISDYIFPIHQYGKMGTIHSVFERSFNLKVQDQLINVANFHNYLSSFGMFLPDQLFQEIFPYVQQGNKVKITENQLTFYSTVGVKTIQLTPAEVVSLNITHFKLEKDQLRLLRDRLLARNLERRIGLPLDERAKHIFKKMSQKQKVWTLSEWQEVTNYLIGRGKGLTPSGDDILVAYQTILFILADERAAALAATLSAANLSTTDVSKGYIASSAKGYVNSLLYQLLLDLENHRDNRVDENIDRIIQIGHSSGKDMSFGMLLALQSVELDEK</sequence>
<protein>
    <recommendedName>
        <fullName evidence="3">DUF2877 domain-containing protein</fullName>
    </recommendedName>
</protein>
<dbReference type="InterPro" id="IPR021530">
    <property type="entry name" value="AllH-like"/>
</dbReference>
<dbReference type="Proteomes" id="UP000004846">
    <property type="component" value="Unassembled WGS sequence"/>
</dbReference>
<proteinExistence type="predicted"/>
<dbReference type="EMBL" id="AEBR01000071">
    <property type="protein sequence ID" value="EFM82230.1"/>
    <property type="molecule type" value="Genomic_DNA"/>
</dbReference>
<evidence type="ECO:0008006" key="3">
    <source>
        <dbReference type="Google" id="ProtNLM"/>
    </source>
</evidence>